<gene>
    <name evidence="9" type="ORF">QQ008_12290</name>
</gene>
<evidence type="ECO:0000256" key="7">
    <source>
        <dbReference type="SAM" id="SignalP"/>
    </source>
</evidence>
<dbReference type="InterPro" id="IPR057739">
    <property type="entry name" value="Glyco_hydro_29_N"/>
</dbReference>
<evidence type="ECO:0000256" key="1">
    <source>
        <dbReference type="ARBA" id="ARBA00004071"/>
    </source>
</evidence>
<dbReference type="Gene3D" id="3.20.20.80">
    <property type="entry name" value="Glycosidases"/>
    <property type="match status" value="1"/>
</dbReference>
<name>A0ABT8KPK1_9BACT</name>
<organism evidence="9 10">
    <name type="scientific">Splendidivirga corallicola</name>
    <dbReference type="NCBI Taxonomy" id="3051826"/>
    <lineage>
        <taxon>Bacteria</taxon>
        <taxon>Pseudomonadati</taxon>
        <taxon>Bacteroidota</taxon>
        <taxon>Cytophagia</taxon>
        <taxon>Cytophagales</taxon>
        <taxon>Splendidivirgaceae</taxon>
        <taxon>Splendidivirga</taxon>
    </lineage>
</organism>
<dbReference type="EC" id="3.2.1.51" evidence="3"/>
<protein>
    <recommendedName>
        <fullName evidence="3">alpha-L-fucosidase</fullName>
        <ecNumber evidence="3">3.2.1.51</ecNumber>
    </recommendedName>
</protein>
<comment type="similarity">
    <text evidence="2">Belongs to the glycosyl hydrolase 29 family.</text>
</comment>
<dbReference type="SUPFAM" id="SSF51445">
    <property type="entry name" value="(Trans)glycosidases"/>
    <property type="match status" value="1"/>
</dbReference>
<dbReference type="Pfam" id="PF01120">
    <property type="entry name" value="Alpha_L_fucos"/>
    <property type="match status" value="1"/>
</dbReference>
<sequence>MKLSIYPVLVVLIIFSSASIASAQMYGGGEANPDLHTNQEALKAFQDKRFGMFIHWGPVTLRGEEISWSRGVQIPKEDYDNLYKEFNPVLFNAQDWVKAAKDAGMKYIVLTARHHDGFCLWDSEYTDYDMASTPYGKGVVKELAEACKKQGIEFGVYYTICDWWHEDYPVVYPDPNYKFHLERDITDPVVKAKMDLYIQYMKNQLKELIDNYDPTLIWFDGEWEWAWTHEMGMDMYAYLRGLKDDLLINNRVDKGREGMAGTTKSHIFAGDYATPEQQVGDFDNKNAWETCMTIGKQWAWKPNDKLKSKRACIQALINTVGGDGNLLFNVGPMPDGRIEQRQIDRLKEMGDWLKINGESIYGTRGGPFKPSKHVVSTRKENKIYLHLLDYSKTNLKLLFPSKVKIRRAYFLNGNTSLAVVRDKDNIDINLPQKLPDDIATVIVLELNKSAFAVDIIE</sequence>
<dbReference type="PANTHER" id="PTHR10030">
    <property type="entry name" value="ALPHA-L-FUCOSIDASE"/>
    <property type="match status" value="1"/>
</dbReference>
<keyword evidence="6" id="KW-0326">Glycosidase</keyword>
<dbReference type="Gene3D" id="2.60.40.1180">
    <property type="entry name" value="Golgi alpha-mannosidase II"/>
    <property type="match status" value="1"/>
</dbReference>
<evidence type="ECO:0000256" key="3">
    <source>
        <dbReference type="ARBA" id="ARBA00012662"/>
    </source>
</evidence>
<dbReference type="InterPro" id="IPR016286">
    <property type="entry name" value="FUC_metazoa-typ"/>
</dbReference>
<evidence type="ECO:0000256" key="5">
    <source>
        <dbReference type="ARBA" id="ARBA00022801"/>
    </source>
</evidence>
<dbReference type="InterPro" id="IPR000933">
    <property type="entry name" value="Glyco_hydro_29"/>
</dbReference>
<feature type="signal peptide" evidence="7">
    <location>
        <begin position="1"/>
        <end position="23"/>
    </location>
</feature>
<evidence type="ECO:0000313" key="9">
    <source>
        <dbReference type="EMBL" id="MDN5202154.1"/>
    </source>
</evidence>
<keyword evidence="5" id="KW-0378">Hydrolase</keyword>
<dbReference type="InterPro" id="IPR013780">
    <property type="entry name" value="Glyco_hydro_b"/>
</dbReference>
<dbReference type="InterPro" id="IPR017853">
    <property type="entry name" value="GH"/>
</dbReference>
<comment type="function">
    <text evidence="1">Alpha-L-fucosidase is responsible for hydrolyzing the alpha-1,6-linked fucose joined to the reducing-end N-acetylglucosamine of the carbohydrate moieties of glycoproteins.</text>
</comment>
<dbReference type="PANTHER" id="PTHR10030:SF37">
    <property type="entry name" value="ALPHA-L-FUCOSIDASE-RELATED"/>
    <property type="match status" value="1"/>
</dbReference>
<evidence type="ECO:0000259" key="8">
    <source>
        <dbReference type="Pfam" id="PF01120"/>
    </source>
</evidence>
<dbReference type="SMART" id="SM00812">
    <property type="entry name" value="Alpha_L_fucos"/>
    <property type="match status" value="1"/>
</dbReference>
<reference evidence="9" key="1">
    <citation type="submission" date="2023-06" db="EMBL/GenBank/DDBJ databases">
        <title>Genomic of Parafulvivirga corallium.</title>
        <authorList>
            <person name="Wang G."/>
        </authorList>
    </citation>
    <scope>NUCLEOTIDE SEQUENCE</scope>
    <source>
        <strain evidence="9">BMA10</strain>
    </source>
</reference>
<dbReference type="PIRSF" id="PIRSF001092">
    <property type="entry name" value="Alpha-L-fucosidase"/>
    <property type="match status" value="1"/>
</dbReference>
<dbReference type="PRINTS" id="PR00741">
    <property type="entry name" value="GLHYDRLASE29"/>
</dbReference>
<feature type="chain" id="PRO_5047453280" description="alpha-L-fucosidase" evidence="7">
    <location>
        <begin position="24"/>
        <end position="457"/>
    </location>
</feature>
<comment type="caution">
    <text evidence="9">The sequence shown here is derived from an EMBL/GenBank/DDBJ whole genome shotgun (WGS) entry which is preliminary data.</text>
</comment>
<dbReference type="EMBL" id="JAUJEA010000004">
    <property type="protein sequence ID" value="MDN5202154.1"/>
    <property type="molecule type" value="Genomic_DNA"/>
</dbReference>
<keyword evidence="10" id="KW-1185">Reference proteome</keyword>
<evidence type="ECO:0000256" key="6">
    <source>
        <dbReference type="ARBA" id="ARBA00023295"/>
    </source>
</evidence>
<evidence type="ECO:0000256" key="4">
    <source>
        <dbReference type="ARBA" id="ARBA00022729"/>
    </source>
</evidence>
<feature type="domain" description="Glycoside hydrolase family 29 N-terminal" evidence="8">
    <location>
        <begin position="34"/>
        <end position="358"/>
    </location>
</feature>
<proteinExistence type="inferred from homology"/>
<dbReference type="RefSeq" id="WP_346752180.1">
    <property type="nucleotide sequence ID" value="NZ_JAUJEA010000004.1"/>
</dbReference>
<dbReference type="Proteomes" id="UP001172082">
    <property type="component" value="Unassembled WGS sequence"/>
</dbReference>
<accession>A0ABT8KPK1</accession>
<evidence type="ECO:0000256" key="2">
    <source>
        <dbReference type="ARBA" id="ARBA00007951"/>
    </source>
</evidence>
<evidence type="ECO:0000313" key="10">
    <source>
        <dbReference type="Proteomes" id="UP001172082"/>
    </source>
</evidence>
<keyword evidence="4 7" id="KW-0732">Signal</keyword>